<organism evidence="3 4">
    <name type="scientific">Sphaerochaeta globosa (strain ATCC BAA-1886 / DSM 22777 / Buddy)</name>
    <name type="common">Spirochaeta sp. (strain Buddy)</name>
    <dbReference type="NCBI Taxonomy" id="158189"/>
    <lineage>
        <taxon>Bacteria</taxon>
        <taxon>Pseudomonadati</taxon>
        <taxon>Spirochaetota</taxon>
        <taxon>Spirochaetia</taxon>
        <taxon>Spirochaetales</taxon>
        <taxon>Sphaerochaetaceae</taxon>
        <taxon>Sphaerochaeta</taxon>
    </lineage>
</organism>
<dbReference type="InterPro" id="IPR029441">
    <property type="entry name" value="Cass2"/>
</dbReference>
<dbReference type="GO" id="GO:0043565">
    <property type="term" value="F:sequence-specific DNA binding"/>
    <property type="evidence" value="ECO:0007669"/>
    <property type="project" value="InterPro"/>
</dbReference>
<keyword evidence="4" id="KW-1185">Reference proteome</keyword>
<sequence length="283" mass="32806">MNGYDTLVETLSRFEHSLASLKPITTVGELAKESGYSVHHFSRLFFSHTSLHVKEYLQGRLLTSIFEQAATDNAPFATLAALYGFRDYETFYRACKTRWDKNPTQIREQGLAEEQKQQRIYPQRKEPTITLVGELVQKEAINLCGLSFFVGPETKTFHTIWAQFSRYEHLIEHTLEEGTTYQYSSWADEPMPGMSVLCAKAIEEAWLEEELFTIRKVPPATYVRFVHTQDVMLIQEAYQYIYGTYFARSPLQPLGNWEFQRYPQGRSEIEIYIPVRTGTPLPS</sequence>
<dbReference type="InterPro" id="IPR050959">
    <property type="entry name" value="MarA-like"/>
</dbReference>
<feature type="domain" description="HTH araC/xylS-type" evidence="2">
    <location>
        <begin position="8"/>
        <end position="109"/>
    </location>
</feature>
<dbReference type="Gene3D" id="3.20.80.10">
    <property type="entry name" value="Regulatory factor, effector binding domain"/>
    <property type="match status" value="1"/>
</dbReference>
<dbReference type="Proteomes" id="UP000008466">
    <property type="component" value="Chromosome"/>
</dbReference>
<dbReference type="OrthoDB" id="371112at2"/>
<dbReference type="SUPFAM" id="SSF55136">
    <property type="entry name" value="Probable bacterial effector-binding domain"/>
    <property type="match status" value="1"/>
</dbReference>
<keyword evidence="1" id="KW-0238">DNA-binding</keyword>
<protein>
    <submittedName>
        <fullName evidence="3">Transcription activator effector binding protein</fullName>
    </submittedName>
</protein>
<dbReference type="STRING" id="158189.SpiBuddy_2750"/>
<proteinExistence type="predicted"/>
<dbReference type="PANTHER" id="PTHR47504:SF5">
    <property type="entry name" value="RIGHT ORIGIN-BINDING PROTEIN"/>
    <property type="match status" value="1"/>
</dbReference>
<evidence type="ECO:0000313" key="3">
    <source>
        <dbReference type="EMBL" id="ADY14559.1"/>
    </source>
</evidence>
<dbReference type="RefSeq" id="WP_013608403.1">
    <property type="nucleotide sequence ID" value="NC_015152.1"/>
</dbReference>
<dbReference type="Pfam" id="PF12833">
    <property type="entry name" value="HTH_18"/>
    <property type="match status" value="1"/>
</dbReference>
<dbReference type="eggNOG" id="COG2207">
    <property type="taxonomic scope" value="Bacteria"/>
</dbReference>
<dbReference type="KEGG" id="sbu:SpiBuddy_2750"/>
<gene>
    <name evidence="3" type="ordered locus">SpiBuddy_2750</name>
</gene>
<dbReference type="eggNOG" id="COG3708">
    <property type="taxonomic scope" value="Bacteria"/>
</dbReference>
<evidence type="ECO:0000256" key="1">
    <source>
        <dbReference type="ARBA" id="ARBA00023125"/>
    </source>
</evidence>
<reference evidence="4" key="1">
    <citation type="submission" date="2011-02" db="EMBL/GenBank/DDBJ databases">
        <title>Complete sequence of Spirochaeta sp. Buddy.</title>
        <authorList>
            <person name="Lucas S."/>
            <person name="Copeland A."/>
            <person name="Lapidus A."/>
            <person name="Cheng J.-F."/>
            <person name="Goodwin L."/>
            <person name="Pitluck S."/>
            <person name="Zeytun A."/>
            <person name="Detter J.C."/>
            <person name="Han C."/>
            <person name="Tapia R."/>
            <person name="Land M."/>
            <person name="Hauser L."/>
            <person name="Kyrpides N."/>
            <person name="Ivanova N."/>
            <person name="Mikhailova N."/>
            <person name="Pagani I."/>
            <person name="Ritalahti K.M."/>
            <person name="Loeffler F.E."/>
            <person name="Woyke T."/>
        </authorList>
    </citation>
    <scope>NUCLEOTIDE SEQUENCE [LARGE SCALE GENOMIC DNA]</scope>
    <source>
        <strain evidence="4">ATCC BAA-1886 / DSM 22777 / Buddy</strain>
    </source>
</reference>
<dbReference type="GO" id="GO:0003700">
    <property type="term" value="F:DNA-binding transcription factor activity"/>
    <property type="evidence" value="ECO:0007669"/>
    <property type="project" value="InterPro"/>
</dbReference>
<dbReference type="InterPro" id="IPR011256">
    <property type="entry name" value="Reg_factor_effector_dom_sf"/>
</dbReference>
<name>F0RRV4_SPHGB</name>
<accession>F0RRV4</accession>
<dbReference type="Gene3D" id="1.10.10.60">
    <property type="entry name" value="Homeodomain-like"/>
    <property type="match status" value="1"/>
</dbReference>
<dbReference type="Pfam" id="PF14526">
    <property type="entry name" value="Cass2"/>
    <property type="match status" value="1"/>
</dbReference>
<dbReference type="PANTHER" id="PTHR47504">
    <property type="entry name" value="RIGHT ORIGIN-BINDING PROTEIN"/>
    <property type="match status" value="1"/>
</dbReference>
<dbReference type="HOGENOM" id="CLU_000445_81_1_12"/>
<dbReference type="PROSITE" id="PS01124">
    <property type="entry name" value="HTH_ARAC_FAMILY_2"/>
    <property type="match status" value="1"/>
</dbReference>
<dbReference type="AlphaFoldDB" id="F0RRV4"/>
<evidence type="ECO:0000259" key="2">
    <source>
        <dbReference type="PROSITE" id="PS01124"/>
    </source>
</evidence>
<dbReference type="EMBL" id="CP002541">
    <property type="protein sequence ID" value="ADY14559.1"/>
    <property type="molecule type" value="Genomic_DNA"/>
</dbReference>
<evidence type="ECO:0000313" key="4">
    <source>
        <dbReference type="Proteomes" id="UP000008466"/>
    </source>
</evidence>
<dbReference type="InterPro" id="IPR018060">
    <property type="entry name" value="HTH_AraC"/>
</dbReference>
<dbReference type="SMART" id="SM00342">
    <property type="entry name" value="HTH_ARAC"/>
    <property type="match status" value="1"/>
</dbReference>